<dbReference type="RefSeq" id="WP_202688162.1">
    <property type="nucleotide sequence ID" value="NZ_JAESVN010000003.1"/>
</dbReference>
<feature type="domain" description="HTH cro/C1-type" evidence="1">
    <location>
        <begin position="7"/>
        <end position="60"/>
    </location>
</feature>
<sequence>MTPAQSRAARGLLSMTQTGLAKAAGLGQSTVIDFEKERRTVSDQAVAAIRAALEAAGVVFIPENGGGAGVRLAKPGGAGA</sequence>
<proteinExistence type="predicted"/>
<reference evidence="2" key="1">
    <citation type="submission" date="2021-01" db="EMBL/GenBank/DDBJ databases">
        <title>Tabrizicola alba sp. nov. a motile alkaliphilic bacterium isolated from a soda lake.</title>
        <authorList>
            <person name="Szuroczki S."/>
            <person name="Abbaszade G."/>
            <person name="Schumann P."/>
            <person name="Toth E."/>
        </authorList>
    </citation>
    <scope>NUCLEOTIDE SEQUENCE</scope>
    <source>
        <strain evidence="2">DMG-N-6</strain>
    </source>
</reference>
<dbReference type="PROSITE" id="PS50943">
    <property type="entry name" value="HTH_CROC1"/>
    <property type="match status" value="1"/>
</dbReference>
<dbReference type="Pfam" id="PF01381">
    <property type="entry name" value="HTH_3"/>
    <property type="match status" value="1"/>
</dbReference>
<name>A0A8K0Y2C6_9RHOB</name>
<evidence type="ECO:0000313" key="3">
    <source>
        <dbReference type="Proteomes" id="UP000648908"/>
    </source>
</evidence>
<dbReference type="Gene3D" id="1.10.260.40">
    <property type="entry name" value="lambda repressor-like DNA-binding domains"/>
    <property type="match status" value="1"/>
</dbReference>
<keyword evidence="3" id="KW-1185">Reference proteome</keyword>
<accession>A0A8K0Y2C6</accession>
<dbReference type="GO" id="GO:0003677">
    <property type="term" value="F:DNA binding"/>
    <property type="evidence" value="ECO:0007669"/>
    <property type="project" value="InterPro"/>
</dbReference>
<dbReference type="InterPro" id="IPR010982">
    <property type="entry name" value="Lambda_DNA-bd_dom_sf"/>
</dbReference>
<dbReference type="Proteomes" id="UP000648908">
    <property type="component" value="Unassembled WGS sequence"/>
</dbReference>
<evidence type="ECO:0000259" key="1">
    <source>
        <dbReference type="PROSITE" id="PS50943"/>
    </source>
</evidence>
<evidence type="ECO:0000313" key="2">
    <source>
        <dbReference type="EMBL" id="MBL4917299.1"/>
    </source>
</evidence>
<dbReference type="CDD" id="cd00093">
    <property type="entry name" value="HTH_XRE"/>
    <property type="match status" value="1"/>
</dbReference>
<comment type="caution">
    <text evidence="2">The sequence shown here is derived from an EMBL/GenBank/DDBJ whole genome shotgun (WGS) entry which is preliminary data.</text>
</comment>
<dbReference type="SUPFAM" id="SSF47413">
    <property type="entry name" value="lambda repressor-like DNA-binding domains"/>
    <property type="match status" value="1"/>
</dbReference>
<protein>
    <submittedName>
        <fullName evidence="2">Helix-turn-helix transcriptional regulator</fullName>
    </submittedName>
</protein>
<organism evidence="2 3">
    <name type="scientific">Szabonella alba</name>
    <dbReference type="NCBI Taxonomy" id="2804194"/>
    <lineage>
        <taxon>Bacteria</taxon>
        <taxon>Pseudomonadati</taxon>
        <taxon>Pseudomonadota</taxon>
        <taxon>Alphaproteobacteria</taxon>
        <taxon>Rhodobacterales</taxon>
        <taxon>Paracoccaceae</taxon>
        <taxon>Szabonella</taxon>
    </lineage>
</organism>
<dbReference type="AlphaFoldDB" id="A0A8K0Y2C6"/>
<dbReference type="InterPro" id="IPR001387">
    <property type="entry name" value="Cro/C1-type_HTH"/>
</dbReference>
<gene>
    <name evidence="2" type="ORF">JL811_08685</name>
</gene>
<dbReference type="EMBL" id="JAESVN010000003">
    <property type="protein sequence ID" value="MBL4917299.1"/>
    <property type="molecule type" value="Genomic_DNA"/>
</dbReference>